<dbReference type="SUPFAM" id="SSF52540">
    <property type="entry name" value="P-loop containing nucleoside triphosphate hydrolases"/>
    <property type="match status" value="1"/>
</dbReference>
<sequence>MILGAGGRDFHNFNVYFRERPEYHVVAFTATQIPDLEGRMYPPLLAGPLYPEGIPIYAEGELAPLVRRLRADQVVFAYSDVSHEHVMHVGSIAMAAGASFVLLGPGATTLVARVPVVSIGAVRTGAGKSQTTRRVTGILKALGRRIAVIRHPMAYGDLVRQRAQRFATFEDLDRYDVTIEEREEYEPHIAAGTAVYAGVDYREVVRHAQREADVIVWDGGNNDFPFLRSNLHIVIADPHRPGHELTYHPGETNLRMADVVVINKVDTAPPQDVTRVRANVARVNPRAVIIEAASPVQVDDPSLLTGRRALVVEDGPTVTHGGMAFGAGVIAARKYGVKEIVDPRPYAVGSIRQVFAAYPHLGSVLPAMGYGMQQTKELQETIAASDCDVVVLGTPVDLRRVITIRKPAVRVRYELQEITKPDLEDVLKEWISKR</sequence>
<dbReference type="Gene3D" id="3.40.50.300">
    <property type="entry name" value="P-loop containing nucleotide triphosphate hydrolases"/>
    <property type="match status" value="1"/>
</dbReference>
<evidence type="ECO:0000313" key="2">
    <source>
        <dbReference type="Proteomes" id="UP000319353"/>
    </source>
</evidence>
<organism evidence="1 2">
    <name type="scientific">Candidatus Segetimicrobium genomatis</name>
    <dbReference type="NCBI Taxonomy" id="2569760"/>
    <lineage>
        <taxon>Bacteria</taxon>
        <taxon>Bacillati</taxon>
        <taxon>Candidatus Sysuimicrobiota</taxon>
        <taxon>Candidatus Sysuimicrobiia</taxon>
        <taxon>Candidatus Sysuimicrobiales</taxon>
        <taxon>Candidatus Segetimicrobiaceae</taxon>
        <taxon>Candidatus Segetimicrobium</taxon>
    </lineage>
</organism>
<dbReference type="Proteomes" id="UP000319353">
    <property type="component" value="Unassembled WGS sequence"/>
</dbReference>
<gene>
    <name evidence="1" type="ORF">E6H01_06910</name>
</gene>
<protein>
    <submittedName>
        <fullName evidence="1">GTPase</fullName>
    </submittedName>
</protein>
<dbReference type="PANTHER" id="PTHR42869:SF1">
    <property type="entry name" value="SLL0572 PROTEIN"/>
    <property type="match status" value="1"/>
</dbReference>
<dbReference type="EMBL" id="VBAL01000083">
    <property type="protein sequence ID" value="TMJ02322.1"/>
    <property type="molecule type" value="Genomic_DNA"/>
</dbReference>
<dbReference type="InterPro" id="IPR053199">
    <property type="entry name" value="cDPG_synthetase-like"/>
</dbReference>
<dbReference type="AlphaFoldDB" id="A0A537L2V9"/>
<dbReference type="PANTHER" id="PTHR42869">
    <property type="entry name" value="SLL0572 PROTEIN"/>
    <property type="match status" value="1"/>
</dbReference>
<reference evidence="1 2" key="1">
    <citation type="journal article" date="2019" name="Nat. Microbiol.">
        <title>Mediterranean grassland soil C-N compound turnover is dependent on rainfall and depth, and is mediated by genomically divergent microorganisms.</title>
        <authorList>
            <person name="Diamond S."/>
            <person name="Andeer P.F."/>
            <person name="Li Z."/>
            <person name="Crits-Christoph A."/>
            <person name="Burstein D."/>
            <person name="Anantharaman K."/>
            <person name="Lane K.R."/>
            <person name="Thomas B.C."/>
            <person name="Pan C."/>
            <person name="Northen T.R."/>
            <person name="Banfield J.F."/>
        </authorList>
    </citation>
    <scope>NUCLEOTIDE SEQUENCE [LARGE SCALE GENOMIC DNA]</scope>
    <source>
        <strain evidence="1">NP_4</strain>
    </source>
</reference>
<evidence type="ECO:0000313" key="1">
    <source>
        <dbReference type="EMBL" id="TMJ02322.1"/>
    </source>
</evidence>
<accession>A0A537L2V9</accession>
<proteinExistence type="predicted"/>
<comment type="caution">
    <text evidence="1">The sequence shown here is derived from an EMBL/GenBank/DDBJ whole genome shotgun (WGS) entry which is preliminary data.</text>
</comment>
<name>A0A537L2V9_9BACT</name>
<dbReference type="InterPro" id="IPR027417">
    <property type="entry name" value="P-loop_NTPase"/>
</dbReference>